<keyword evidence="2" id="KW-0812">Transmembrane</keyword>
<dbReference type="Pfam" id="PF13103">
    <property type="entry name" value="TonB_2"/>
    <property type="match status" value="1"/>
</dbReference>
<gene>
    <name evidence="3" type="ORF">ACFOPX_03005</name>
</gene>
<name>A0ABV7ZJR0_9HELI</name>
<evidence type="ECO:0000256" key="2">
    <source>
        <dbReference type="SAM" id="Phobius"/>
    </source>
</evidence>
<evidence type="ECO:0000313" key="3">
    <source>
        <dbReference type="EMBL" id="MFC3847507.1"/>
    </source>
</evidence>
<dbReference type="EMBL" id="JBHRZO010000011">
    <property type="protein sequence ID" value="MFC3847507.1"/>
    <property type="molecule type" value="Genomic_DNA"/>
</dbReference>
<reference evidence="4" key="1">
    <citation type="journal article" date="2019" name="Int. J. Syst. Evol. Microbiol.">
        <title>The Global Catalogue of Microorganisms (GCM) 10K type strain sequencing project: providing services to taxonomists for standard genome sequencing and annotation.</title>
        <authorList>
            <consortium name="The Broad Institute Genomics Platform"/>
            <consortium name="The Broad Institute Genome Sequencing Center for Infectious Disease"/>
            <person name="Wu L."/>
            <person name="Ma J."/>
        </authorList>
    </citation>
    <scope>NUCLEOTIDE SEQUENCE [LARGE SCALE GENOMIC DNA]</scope>
    <source>
        <strain evidence="4">CCUG 53816</strain>
    </source>
</reference>
<dbReference type="RefSeq" id="WP_104752112.1">
    <property type="nucleotide sequence ID" value="NZ_FZMF01000014.1"/>
</dbReference>
<keyword evidence="4" id="KW-1185">Reference proteome</keyword>
<feature type="coiled-coil region" evidence="1">
    <location>
        <begin position="116"/>
        <end position="143"/>
    </location>
</feature>
<dbReference type="PROSITE" id="PS51257">
    <property type="entry name" value="PROKAR_LIPOPROTEIN"/>
    <property type="match status" value="1"/>
</dbReference>
<keyword evidence="2" id="KW-0472">Membrane</keyword>
<keyword evidence="2" id="KW-1133">Transmembrane helix</keyword>
<evidence type="ECO:0000313" key="4">
    <source>
        <dbReference type="Proteomes" id="UP001595783"/>
    </source>
</evidence>
<sequence>MGNKTLAIGSGILACACYAVLLILLLGERVEDVRISQEESMDVNFIINTLPTPAPVPAPTLNPVSPTPSPATIPFREPGVSDIFSSVPEPQPQKLEDTPQKKEIQEMQTLLKNMGFNQHQKAFKDLKDSLNTVQEQLQVLKHKNIDLQVPKDEKNDKQEYQAWFQEIYRILYGHWKLGFKQPASVYALITISDMGQFSFAIIGYSPFPAYNQEIENLLTSLQGQKFPPYPKGTITLKVNFKTKD</sequence>
<accession>A0ABV7ZJR0</accession>
<comment type="caution">
    <text evidence="3">The sequence shown here is derived from an EMBL/GenBank/DDBJ whole genome shotgun (WGS) entry which is preliminary data.</text>
</comment>
<protein>
    <submittedName>
        <fullName evidence="3">TonB C-terminal domain-containing protein</fullName>
    </submittedName>
</protein>
<proteinExistence type="predicted"/>
<feature type="transmembrane region" description="Helical" evidence="2">
    <location>
        <begin position="6"/>
        <end position="27"/>
    </location>
</feature>
<evidence type="ECO:0000256" key="1">
    <source>
        <dbReference type="SAM" id="Coils"/>
    </source>
</evidence>
<keyword evidence="1" id="KW-0175">Coiled coil</keyword>
<dbReference type="Proteomes" id="UP001595783">
    <property type="component" value="Unassembled WGS sequence"/>
</dbReference>
<organism evidence="3 4">
    <name type="scientific">Helicobacter baculiformis</name>
    <dbReference type="NCBI Taxonomy" id="427351"/>
    <lineage>
        <taxon>Bacteria</taxon>
        <taxon>Pseudomonadati</taxon>
        <taxon>Campylobacterota</taxon>
        <taxon>Epsilonproteobacteria</taxon>
        <taxon>Campylobacterales</taxon>
        <taxon>Helicobacteraceae</taxon>
        <taxon>Helicobacter</taxon>
    </lineage>
</organism>